<dbReference type="PANTHER" id="PTHR33048">
    <property type="entry name" value="PTH11-LIKE INTEGRAL MEMBRANE PROTEIN (AFU_ORTHOLOGUE AFUA_5G11245)"/>
    <property type="match status" value="1"/>
</dbReference>
<dbReference type="AlphaFoldDB" id="A0A423WVW4"/>
<evidence type="ECO:0000313" key="10">
    <source>
        <dbReference type="Proteomes" id="UP000285146"/>
    </source>
</evidence>
<feature type="transmembrane region" description="Helical" evidence="7">
    <location>
        <begin position="149"/>
        <end position="175"/>
    </location>
</feature>
<feature type="transmembrane region" description="Helical" evidence="7">
    <location>
        <begin position="230"/>
        <end position="251"/>
    </location>
</feature>
<evidence type="ECO:0000256" key="2">
    <source>
        <dbReference type="ARBA" id="ARBA00022692"/>
    </source>
</evidence>
<comment type="caution">
    <text evidence="9">The sequence shown here is derived from an EMBL/GenBank/DDBJ whole genome shotgun (WGS) entry which is preliminary data.</text>
</comment>
<dbReference type="STRING" id="1230097.A0A423WVW4"/>
<accession>A0A423WVW4</accession>
<dbReference type="GO" id="GO:0016020">
    <property type="term" value="C:membrane"/>
    <property type="evidence" value="ECO:0007669"/>
    <property type="project" value="UniProtKB-SubCell"/>
</dbReference>
<comment type="subcellular location">
    <subcellularLocation>
        <location evidence="1">Membrane</location>
        <topology evidence="1">Multi-pass membrane protein</topology>
    </subcellularLocation>
</comment>
<dbReference type="Pfam" id="PF20684">
    <property type="entry name" value="Fung_rhodopsin"/>
    <property type="match status" value="1"/>
</dbReference>
<feature type="transmembrane region" description="Helical" evidence="7">
    <location>
        <begin position="271"/>
        <end position="292"/>
    </location>
</feature>
<feature type="transmembrane region" description="Helical" evidence="7">
    <location>
        <begin position="71"/>
        <end position="91"/>
    </location>
</feature>
<evidence type="ECO:0000313" key="9">
    <source>
        <dbReference type="EMBL" id="ROW07619.1"/>
    </source>
</evidence>
<dbReference type="Proteomes" id="UP000285146">
    <property type="component" value="Unassembled WGS sequence"/>
</dbReference>
<organism evidence="9 10">
    <name type="scientific">Cytospora leucostoma</name>
    <dbReference type="NCBI Taxonomy" id="1230097"/>
    <lineage>
        <taxon>Eukaryota</taxon>
        <taxon>Fungi</taxon>
        <taxon>Dikarya</taxon>
        <taxon>Ascomycota</taxon>
        <taxon>Pezizomycotina</taxon>
        <taxon>Sordariomycetes</taxon>
        <taxon>Sordariomycetidae</taxon>
        <taxon>Diaporthales</taxon>
        <taxon>Cytosporaceae</taxon>
        <taxon>Cytospora</taxon>
    </lineage>
</organism>
<feature type="domain" description="Rhodopsin" evidence="8">
    <location>
        <begin position="54"/>
        <end position="292"/>
    </location>
</feature>
<protein>
    <recommendedName>
        <fullName evidence="8">Rhodopsin domain-containing protein</fullName>
    </recommendedName>
</protein>
<gene>
    <name evidence="9" type="ORF">VPNG_06795</name>
</gene>
<dbReference type="InterPro" id="IPR049326">
    <property type="entry name" value="Rhodopsin_dom_fungi"/>
</dbReference>
<comment type="similarity">
    <text evidence="5">Belongs to the SAT4 family.</text>
</comment>
<dbReference type="PANTHER" id="PTHR33048:SF124">
    <property type="entry name" value="INTEGRAL MEMBRANE PROTEIN"/>
    <property type="match status" value="1"/>
</dbReference>
<evidence type="ECO:0000256" key="6">
    <source>
        <dbReference type="SAM" id="MobiDB-lite"/>
    </source>
</evidence>
<name>A0A423WVW4_9PEZI</name>
<dbReference type="EMBL" id="LKEB01000037">
    <property type="protein sequence ID" value="ROW07619.1"/>
    <property type="molecule type" value="Genomic_DNA"/>
</dbReference>
<dbReference type="InParanoid" id="A0A423WVW4"/>
<keyword evidence="10" id="KW-1185">Reference proteome</keyword>
<keyword evidence="4 7" id="KW-0472">Membrane</keyword>
<feature type="region of interest" description="Disordered" evidence="6">
    <location>
        <begin position="356"/>
        <end position="393"/>
    </location>
</feature>
<dbReference type="InterPro" id="IPR052337">
    <property type="entry name" value="SAT4-like"/>
</dbReference>
<evidence type="ECO:0000256" key="3">
    <source>
        <dbReference type="ARBA" id="ARBA00022989"/>
    </source>
</evidence>
<evidence type="ECO:0000256" key="7">
    <source>
        <dbReference type="SAM" id="Phobius"/>
    </source>
</evidence>
<keyword evidence="2 7" id="KW-0812">Transmembrane</keyword>
<sequence length="393" mass="44315">MSIDFPTVNGIQVLLPAPSGYTVDLDHPRRIGDIAAYWAFGIGNTLALLLLGQRLYTKIYIKDGIQIDDVLIVLSWITSEIIQCILLYAFAEGITGVHGWELTIEKYKMFLLLSWIVPWVYILCWSLAKISLLTVYFRLSPFGWFRTCTVTALVLVVCHTIVLMFCTVLSCIPIKKSWDINYPLGEGRCFDLVALYMSVAIVNIITDAILLLMPIPLIMGLNMPEMKKPLVLVVFIFASATIVTSIVRCAYLPSLYKNDDETWFITKPTVWMIIEANLAVVCASTTTLRRFLYHVAPKIMGRTSDAGENVVHGNTPNINFCDTTRGQIPRQRDQYSKYGDEHELLPYRVGTQANLESGAQGSKESWEVDQNEAEPGRDSAIINQNSDRDQWRA</sequence>
<dbReference type="OrthoDB" id="5401779at2759"/>
<keyword evidence="3 7" id="KW-1133">Transmembrane helix</keyword>
<evidence type="ECO:0000256" key="4">
    <source>
        <dbReference type="ARBA" id="ARBA00023136"/>
    </source>
</evidence>
<feature type="transmembrane region" description="Helical" evidence="7">
    <location>
        <begin position="195"/>
        <end position="218"/>
    </location>
</feature>
<evidence type="ECO:0000259" key="8">
    <source>
        <dbReference type="Pfam" id="PF20684"/>
    </source>
</evidence>
<proteinExistence type="inferred from homology"/>
<feature type="transmembrane region" description="Helical" evidence="7">
    <location>
        <begin position="34"/>
        <end position="51"/>
    </location>
</feature>
<evidence type="ECO:0000256" key="1">
    <source>
        <dbReference type="ARBA" id="ARBA00004141"/>
    </source>
</evidence>
<reference evidence="9 10" key="1">
    <citation type="submission" date="2015-09" db="EMBL/GenBank/DDBJ databases">
        <title>Host preference determinants of Valsa canker pathogens revealed by comparative genomics.</title>
        <authorList>
            <person name="Yin Z."/>
            <person name="Huang L."/>
        </authorList>
    </citation>
    <scope>NUCLEOTIDE SEQUENCE [LARGE SCALE GENOMIC DNA]</scope>
    <source>
        <strain evidence="9 10">SXYLt</strain>
    </source>
</reference>
<feature type="transmembrane region" description="Helical" evidence="7">
    <location>
        <begin position="111"/>
        <end position="137"/>
    </location>
</feature>
<evidence type="ECO:0000256" key="5">
    <source>
        <dbReference type="ARBA" id="ARBA00038359"/>
    </source>
</evidence>